<comment type="caution">
    <text evidence="3">The sequence shown here is derived from an EMBL/GenBank/DDBJ whole genome shotgun (WGS) entry which is preliminary data.</text>
</comment>
<dbReference type="AlphaFoldDB" id="A0A443ZTC2"/>
<evidence type="ECO:0000313" key="4">
    <source>
        <dbReference type="Proteomes" id="UP000288983"/>
    </source>
</evidence>
<accession>A0A443ZTC2</accession>
<dbReference type="PROSITE" id="PS52050">
    <property type="entry name" value="WYL"/>
    <property type="match status" value="1"/>
</dbReference>
<dbReference type="PANTHER" id="PTHR34580">
    <property type="match status" value="1"/>
</dbReference>
<organism evidence="3 4">
    <name type="scientific">Pseudomonas alkylphenolica</name>
    <dbReference type="NCBI Taxonomy" id="237609"/>
    <lineage>
        <taxon>Bacteria</taxon>
        <taxon>Pseudomonadati</taxon>
        <taxon>Pseudomonadota</taxon>
        <taxon>Gammaproteobacteria</taxon>
        <taxon>Pseudomonadales</taxon>
        <taxon>Pseudomonadaceae</taxon>
        <taxon>Pseudomonas</taxon>
    </lineage>
</organism>
<feature type="domain" description="WCX" evidence="2">
    <location>
        <begin position="279"/>
        <end position="353"/>
    </location>
</feature>
<feature type="domain" description="WYL" evidence="1">
    <location>
        <begin position="157"/>
        <end position="208"/>
    </location>
</feature>
<dbReference type="InterPro" id="IPR026881">
    <property type="entry name" value="WYL_dom"/>
</dbReference>
<evidence type="ECO:0000259" key="2">
    <source>
        <dbReference type="Pfam" id="PF25583"/>
    </source>
</evidence>
<name>A0A443ZTC2_9PSED</name>
<dbReference type="PANTHER" id="PTHR34580:SF1">
    <property type="entry name" value="PROTEIN PAFC"/>
    <property type="match status" value="1"/>
</dbReference>
<dbReference type="EMBL" id="QJRG01000042">
    <property type="protein sequence ID" value="RWU22918.1"/>
    <property type="molecule type" value="Genomic_DNA"/>
</dbReference>
<dbReference type="OrthoDB" id="6997152at2"/>
<gene>
    <name evidence="3" type="ORF">DM813_12015</name>
</gene>
<proteinExistence type="predicted"/>
<protein>
    <submittedName>
        <fullName evidence="3">WYL domain-containing protein</fullName>
    </submittedName>
</protein>
<dbReference type="InterPro" id="IPR057727">
    <property type="entry name" value="WCX_dom"/>
</dbReference>
<dbReference type="RefSeq" id="WP_128323585.1">
    <property type="nucleotide sequence ID" value="NZ_QJRG01000042.1"/>
</dbReference>
<evidence type="ECO:0000313" key="3">
    <source>
        <dbReference type="EMBL" id="RWU22918.1"/>
    </source>
</evidence>
<evidence type="ECO:0000259" key="1">
    <source>
        <dbReference type="Pfam" id="PF13280"/>
    </source>
</evidence>
<reference evidence="3 4" key="1">
    <citation type="submission" date="2018-06" db="EMBL/GenBank/DDBJ databases">
        <title>Bacteria isolated from soil of Wuhan.</title>
        <authorList>
            <person name="Wei X."/>
            <person name="Chunhua H."/>
        </authorList>
    </citation>
    <scope>NUCLEOTIDE SEQUENCE [LARGE SCALE GENOMIC DNA]</scope>
    <source>
        <strain evidence="4">xwS2</strain>
    </source>
</reference>
<dbReference type="InterPro" id="IPR051534">
    <property type="entry name" value="CBASS_pafABC_assoc_protein"/>
</dbReference>
<dbReference type="Proteomes" id="UP000288983">
    <property type="component" value="Unassembled WGS sequence"/>
</dbReference>
<dbReference type="Pfam" id="PF13280">
    <property type="entry name" value="WYL"/>
    <property type="match status" value="1"/>
</dbReference>
<sequence>MINRTHRRDYLRQILRAAGKPVSTADIHKKLASWVERHGDEGEIHHEKTTNRDLKVLKELKYVQSEKSTTDKRELLWKAVGRSHSLVLSPSDAMSLTAIFQHAERFGLQSATQELQGLRDYAELVMHDGAKRKLDFGKRITTGTRFTVLQPGKHDPEHLKCLQDAILEDRPLEVWYRPRDTDDVECVYQLKPLGLSHQDSNIYLSAFVAEEQWLGKAPDADAPRGKYSSNGPNRLCALMLHRITRVEPGKRTIDDPQGYDIHSDEAQKDLVSLHTPPQLTRLRLSDNLYNRLSENPLDKDQTLAPDGDKWVLTCTVRDTQGLRLFLMANAADIEVLAPQPLRDHVHQKLAAALSTYEACL</sequence>
<dbReference type="Pfam" id="PF25583">
    <property type="entry name" value="WCX"/>
    <property type="match status" value="1"/>
</dbReference>